<evidence type="ECO:0000313" key="4">
    <source>
        <dbReference type="WBParaSite" id="TMUE_1000005711.1"/>
    </source>
</evidence>
<dbReference type="PANTHER" id="PTHR10024:SF344">
    <property type="entry name" value="SYNAPTOTAGMIN-7"/>
    <property type="match status" value="1"/>
</dbReference>
<dbReference type="Pfam" id="PF00168">
    <property type="entry name" value="C2"/>
    <property type="match status" value="1"/>
</dbReference>
<dbReference type="CDD" id="cd00276">
    <property type="entry name" value="C2B_Synaptotagmin"/>
    <property type="match status" value="1"/>
</dbReference>
<feature type="region of interest" description="Disordered" evidence="1">
    <location>
        <begin position="16"/>
        <end position="40"/>
    </location>
</feature>
<dbReference type="GO" id="GO:0098793">
    <property type="term" value="C:presynapse"/>
    <property type="evidence" value="ECO:0007669"/>
    <property type="project" value="GOC"/>
</dbReference>
<dbReference type="STRING" id="70415.A0A5S6QEC1"/>
<dbReference type="PROSITE" id="PS50004">
    <property type="entry name" value="C2"/>
    <property type="match status" value="1"/>
</dbReference>
<dbReference type="PANTHER" id="PTHR10024">
    <property type="entry name" value="SYNAPTOTAGMIN"/>
    <property type="match status" value="1"/>
</dbReference>
<dbReference type="GO" id="GO:0005886">
    <property type="term" value="C:plasma membrane"/>
    <property type="evidence" value="ECO:0007669"/>
    <property type="project" value="TreeGrafter"/>
</dbReference>
<name>A0A5S6QEC1_TRIMR</name>
<dbReference type="GO" id="GO:0006906">
    <property type="term" value="P:vesicle fusion"/>
    <property type="evidence" value="ECO:0007669"/>
    <property type="project" value="TreeGrafter"/>
</dbReference>
<dbReference type="AlphaFoldDB" id="A0A5S6QEC1"/>
<evidence type="ECO:0000259" key="2">
    <source>
        <dbReference type="PROSITE" id="PS50004"/>
    </source>
</evidence>
<accession>A0A5S6QEC1</accession>
<dbReference type="GO" id="GO:0005509">
    <property type="term" value="F:calcium ion binding"/>
    <property type="evidence" value="ECO:0007669"/>
    <property type="project" value="TreeGrafter"/>
</dbReference>
<proteinExistence type="predicted"/>
<keyword evidence="3" id="KW-1185">Reference proteome</keyword>
<evidence type="ECO:0000256" key="1">
    <source>
        <dbReference type="SAM" id="MobiDB-lite"/>
    </source>
</evidence>
<dbReference type="GO" id="GO:0005544">
    <property type="term" value="F:calcium-dependent phospholipid binding"/>
    <property type="evidence" value="ECO:0007669"/>
    <property type="project" value="TreeGrafter"/>
</dbReference>
<dbReference type="GO" id="GO:0000149">
    <property type="term" value="F:SNARE binding"/>
    <property type="evidence" value="ECO:0007669"/>
    <property type="project" value="TreeGrafter"/>
</dbReference>
<dbReference type="Proteomes" id="UP000046395">
    <property type="component" value="Unassembled WGS sequence"/>
</dbReference>
<evidence type="ECO:0000313" key="3">
    <source>
        <dbReference type="Proteomes" id="UP000046395"/>
    </source>
</evidence>
<protein>
    <submittedName>
        <fullName evidence="4">C2 domain-containing protein</fullName>
    </submittedName>
</protein>
<dbReference type="SUPFAM" id="SSF49562">
    <property type="entry name" value="C2 domain (Calcium/lipid-binding domain, CaLB)"/>
    <property type="match status" value="1"/>
</dbReference>
<organism evidence="3 4">
    <name type="scientific">Trichuris muris</name>
    <name type="common">Mouse whipworm</name>
    <dbReference type="NCBI Taxonomy" id="70415"/>
    <lineage>
        <taxon>Eukaryota</taxon>
        <taxon>Metazoa</taxon>
        <taxon>Ecdysozoa</taxon>
        <taxon>Nematoda</taxon>
        <taxon>Enoplea</taxon>
        <taxon>Dorylaimia</taxon>
        <taxon>Trichinellida</taxon>
        <taxon>Trichuridae</taxon>
        <taxon>Trichuris</taxon>
    </lineage>
</organism>
<dbReference type="InterPro" id="IPR000008">
    <property type="entry name" value="C2_dom"/>
</dbReference>
<dbReference type="SMART" id="SM00239">
    <property type="entry name" value="C2"/>
    <property type="match status" value="1"/>
</dbReference>
<dbReference type="GO" id="GO:0030424">
    <property type="term" value="C:axon"/>
    <property type="evidence" value="ECO:0007669"/>
    <property type="project" value="TreeGrafter"/>
</dbReference>
<dbReference type="WBParaSite" id="TMUE_1000005711.1">
    <property type="protein sequence ID" value="TMUE_1000005711.1"/>
    <property type="gene ID" value="WBGene00286710"/>
</dbReference>
<dbReference type="GO" id="GO:0048791">
    <property type="term" value="P:calcium ion-regulated exocytosis of neurotransmitter"/>
    <property type="evidence" value="ECO:0007669"/>
    <property type="project" value="TreeGrafter"/>
</dbReference>
<dbReference type="GO" id="GO:0030276">
    <property type="term" value="F:clathrin binding"/>
    <property type="evidence" value="ECO:0007669"/>
    <property type="project" value="TreeGrafter"/>
</dbReference>
<dbReference type="GO" id="GO:0070382">
    <property type="term" value="C:exocytic vesicle"/>
    <property type="evidence" value="ECO:0007669"/>
    <property type="project" value="TreeGrafter"/>
</dbReference>
<feature type="domain" description="C2" evidence="2">
    <location>
        <begin position="125"/>
        <end position="248"/>
    </location>
</feature>
<reference evidence="4" key="1">
    <citation type="submission" date="2019-12" db="UniProtKB">
        <authorList>
            <consortium name="WormBaseParasite"/>
        </authorList>
    </citation>
    <scope>IDENTIFICATION</scope>
</reference>
<dbReference type="Gene3D" id="2.60.40.150">
    <property type="entry name" value="C2 domain"/>
    <property type="match status" value="1"/>
</dbReference>
<sequence>MESFLVQGWLHNTRSSFHVGHNSSKKSSSRSRSSLEIRGAVAPLPVRARSHTTPTGKPHRFIHAHVGKEHLTHNLHMEQDPINMLLFTMQRTHLNHDNPVYVSHMNSAASWSQETELARPNTLEPCAELLVTITLLERQQTLKVVLNSARNLLPKRSEMTVDPFAIVWLVHGRTLLDRRITRSKYKTRNPVFNETFVFSVEGEELENLQLVSNMNSPTGQDEIGHVLIGKSGSPLGQALWKSIISKPDQKITKWQPLTLKW</sequence>
<dbReference type="InterPro" id="IPR035892">
    <property type="entry name" value="C2_domain_sf"/>
</dbReference>
<dbReference type="GO" id="GO:0001786">
    <property type="term" value="F:phosphatidylserine binding"/>
    <property type="evidence" value="ECO:0007669"/>
    <property type="project" value="TreeGrafter"/>
</dbReference>